<keyword evidence="2" id="KW-1185">Reference proteome</keyword>
<gene>
    <name evidence="1" type="ORF">PC110_g16926</name>
</gene>
<dbReference type="AlphaFoldDB" id="A0A329RPX9"/>
<comment type="caution">
    <text evidence="1">The sequence shown here is derived from an EMBL/GenBank/DDBJ whole genome shotgun (WGS) entry which is preliminary data.</text>
</comment>
<evidence type="ECO:0000313" key="1">
    <source>
        <dbReference type="EMBL" id="RAW26675.1"/>
    </source>
</evidence>
<organism evidence="1 2">
    <name type="scientific">Phytophthora cactorum</name>
    <dbReference type="NCBI Taxonomy" id="29920"/>
    <lineage>
        <taxon>Eukaryota</taxon>
        <taxon>Sar</taxon>
        <taxon>Stramenopiles</taxon>
        <taxon>Oomycota</taxon>
        <taxon>Peronosporomycetes</taxon>
        <taxon>Peronosporales</taxon>
        <taxon>Peronosporaceae</taxon>
        <taxon>Phytophthora</taxon>
    </lineage>
</organism>
<dbReference type="PANTHER" id="PTHR40866">
    <property type="entry name" value="BED-TYPE DOMAIN-CONTAINING PROTEIN"/>
    <property type="match status" value="1"/>
</dbReference>
<dbReference type="OrthoDB" id="10465171at2759"/>
<proteinExistence type="predicted"/>
<name>A0A329RPX9_9STRA</name>
<reference evidence="1 2" key="1">
    <citation type="submission" date="2018-01" db="EMBL/GenBank/DDBJ databases">
        <title>Draft genome of the strawberry crown rot pathogen Phytophthora cactorum.</title>
        <authorList>
            <person name="Armitage A.D."/>
            <person name="Lysoe E."/>
            <person name="Nellist C.F."/>
            <person name="Harrison R.J."/>
            <person name="Brurberg M.B."/>
        </authorList>
    </citation>
    <scope>NUCLEOTIDE SEQUENCE [LARGE SCALE GENOMIC DNA]</scope>
    <source>
        <strain evidence="1 2">10300</strain>
    </source>
</reference>
<dbReference type="VEuPathDB" id="FungiDB:PC110_g16926"/>
<dbReference type="Proteomes" id="UP000251314">
    <property type="component" value="Unassembled WGS sequence"/>
</dbReference>
<accession>A0A329RPX9</accession>
<dbReference type="EMBL" id="MJFZ01000627">
    <property type="protein sequence ID" value="RAW26675.1"/>
    <property type="molecule type" value="Genomic_DNA"/>
</dbReference>
<dbReference type="PANTHER" id="PTHR40866:SF1">
    <property type="entry name" value="BED-TYPE DOMAIN-CONTAINING PROTEIN"/>
    <property type="match status" value="1"/>
</dbReference>
<evidence type="ECO:0000313" key="2">
    <source>
        <dbReference type="Proteomes" id="UP000251314"/>
    </source>
</evidence>
<protein>
    <submittedName>
        <fullName evidence="1">Uncharacterized protein</fullName>
    </submittedName>
</protein>
<sequence length="155" mass="17113">MGVPLIGCASHRLNRAVAAQLCEHADGLDLAQALMLKLRTLSLSAKLRLKTTLRPIIRHQTRWGSTFAMLLPFLDTEDEAIAELLPFAAANRRLRDLLGELKDVESVSKALQGFTVGNSPSPIGKESIAIDSFVLLTRLLPLTDAFNPWPMKRRT</sequence>